<dbReference type="AlphaFoldDB" id="A0A6I2TYI4"/>
<gene>
    <name evidence="1" type="ORF">FYJ72_03870</name>
</gene>
<accession>A0A6I2TYI4</accession>
<evidence type="ECO:0000313" key="1">
    <source>
        <dbReference type="EMBL" id="MST76840.1"/>
    </source>
</evidence>
<dbReference type="Proteomes" id="UP000450161">
    <property type="component" value="Unassembled WGS sequence"/>
</dbReference>
<name>A0A6I2TYI4_9BACT</name>
<dbReference type="EMBL" id="VUNF01000004">
    <property type="protein sequence ID" value="MST76840.1"/>
    <property type="molecule type" value="Genomic_DNA"/>
</dbReference>
<organism evidence="1 2">
    <name type="scientific">Segatella copri</name>
    <dbReference type="NCBI Taxonomy" id="165179"/>
    <lineage>
        <taxon>Bacteria</taxon>
        <taxon>Pseudomonadati</taxon>
        <taxon>Bacteroidota</taxon>
        <taxon>Bacteroidia</taxon>
        <taxon>Bacteroidales</taxon>
        <taxon>Prevotellaceae</taxon>
        <taxon>Segatella</taxon>
    </lineage>
</organism>
<protein>
    <recommendedName>
        <fullName evidence="3">YubB ferredoxin-like domain-containing protein</fullName>
    </recommendedName>
</protein>
<evidence type="ECO:0008006" key="3">
    <source>
        <dbReference type="Google" id="ProtNLM"/>
    </source>
</evidence>
<proteinExistence type="predicted"/>
<comment type="caution">
    <text evidence="1">The sequence shown here is derived from an EMBL/GenBank/DDBJ whole genome shotgun (WGS) entry which is preliminary data.</text>
</comment>
<evidence type="ECO:0000313" key="2">
    <source>
        <dbReference type="Proteomes" id="UP000450161"/>
    </source>
</evidence>
<reference evidence="1 2" key="1">
    <citation type="submission" date="2019-08" db="EMBL/GenBank/DDBJ databases">
        <title>In-depth cultivation of the pig gut microbiome towards novel bacterial diversity and tailored functional studies.</title>
        <authorList>
            <person name="Wylensek D."/>
            <person name="Hitch T.C.A."/>
            <person name="Clavel T."/>
        </authorList>
    </citation>
    <scope>NUCLEOTIDE SEQUENCE [LARGE SCALE GENOMIC DNA]</scope>
    <source>
        <strain evidence="1 2">LKV-178-WT-2C</strain>
    </source>
</reference>
<sequence length="194" mass="22689">MPNWCDTTYKCVGDLKEVRSLHKILKYIDKRKTTILKNGFGKWWLGNLVHKLGGDWEKYRCRGEITDYSLDGNVLTINQETAWCEQEGVRRIIEEKFPSIKVYFMEEEPGCGVFYTNDSSGDYFPERYFLDSYEDSEYFETIEEAAKYVSEIVGHEVEASVGAVSKALDDYVEEHEEEDPDLFYSFHEFTVLES</sequence>